<organism evidence="2 3">
    <name type="scientific">Chryseobacterium soli</name>
    <dbReference type="NCBI Taxonomy" id="445961"/>
    <lineage>
        <taxon>Bacteria</taxon>
        <taxon>Pseudomonadati</taxon>
        <taxon>Bacteroidota</taxon>
        <taxon>Flavobacteriia</taxon>
        <taxon>Flavobacteriales</taxon>
        <taxon>Weeksellaceae</taxon>
        <taxon>Chryseobacterium group</taxon>
        <taxon>Chryseobacterium</taxon>
    </lineage>
</organism>
<reference evidence="2 3" key="1">
    <citation type="submission" date="2014-07" db="EMBL/GenBank/DDBJ databases">
        <title>Genome of Chryseobacterium soli DSM 19298.</title>
        <authorList>
            <person name="Stropko S.J."/>
            <person name="Pipes S.E."/>
            <person name="Newman J."/>
        </authorList>
    </citation>
    <scope>NUCLEOTIDE SEQUENCE [LARGE SCALE GENOMIC DNA]</scope>
    <source>
        <strain evidence="2 3">DSM 19298</strain>
    </source>
</reference>
<dbReference type="OrthoDB" id="672052at2"/>
<sequence length="201" mass="23294">MELDTLKNSWNTISVDVNRDQFDIISATKKEMKSPLAGLKKKVQKQIKMLPILFAFLVIVAVKMPDAQHHILIWMGLVILPLTTLYYYFNLKLITDLEEMNGSVKDDIQNKIKKLISTNRIYLIVNRVIFALLIIGIEGLIRNNRLDLVPGLETLKNIVFPLRVLIYAGIFGLHYVVSKYTFTYYFGKYIRQLKNILAEMQ</sequence>
<feature type="transmembrane region" description="Helical" evidence="1">
    <location>
        <begin position="164"/>
        <end position="186"/>
    </location>
</feature>
<dbReference type="AlphaFoldDB" id="A0A086A3S6"/>
<feature type="transmembrane region" description="Helical" evidence="1">
    <location>
        <begin position="71"/>
        <end position="89"/>
    </location>
</feature>
<dbReference type="RefSeq" id="WP_034713327.1">
    <property type="nucleotide sequence ID" value="NZ_JPRH01000007.1"/>
</dbReference>
<dbReference type="STRING" id="445961.IW15_16480"/>
<keyword evidence="1" id="KW-1133">Transmembrane helix</keyword>
<protein>
    <submittedName>
        <fullName evidence="2">Uncharacterized protein</fullName>
    </submittedName>
</protein>
<keyword evidence="1" id="KW-0472">Membrane</keyword>
<name>A0A086A3S6_9FLAO</name>
<keyword evidence="1" id="KW-0812">Transmembrane</keyword>
<dbReference type="eggNOG" id="ENOG5033UQI">
    <property type="taxonomic scope" value="Bacteria"/>
</dbReference>
<comment type="caution">
    <text evidence="2">The sequence shown here is derived from an EMBL/GenBank/DDBJ whole genome shotgun (WGS) entry which is preliminary data.</text>
</comment>
<accession>A0A086A3S6</accession>
<dbReference type="EMBL" id="JPRH01000007">
    <property type="protein sequence ID" value="KFF11340.1"/>
    <property type="molecule type" value="Genomic_DNA"/>
</dbReference>
<evidence type="ECO:0000313" key="3">
    <source>
        <dbReference type="Proteomes" id="UP000028705"/>
    </source>
</evidence>
<gene>
    <name evidence="2" type="ORF">IW15_16480</name>
</gene>
<evidence type="ECO:0000256" key="1">
    <source>
        <dbReference type="SAM" id="Phobius"/>
    </source>
</evidence>
<feature type="transmembrane region" description="Helical" evidence="1">
    <location>
        <begin position="121"/>
        <end position="141"/>
    </location>
</feature>
<feature type="transmembrane region" description="Helical" evidence="1">
    <location>
        <begin position="49"/>
        <end position="65"/>
    </location>
</feature>
<keyword evidence="3" id="KW-1185">Reference proteome</keyword>
<evidence type="ECO:0000313" key="2">
    <source>
        <dbReference type="EMBL" id="KFF11340.1"/>
    </source>
</evidence>
<dbReference type="Proteomes" id="UP000028705">
    <property type="component" value="Unassembled WGS sequence"/>
</dbReference>
<proteinExistence type="predicted"/>